<evidence type="ECO:0000313" key="3">
    <source>
        <dbReference type="RefSeq" id="XP_017769863.1"/>
    </source>
</evidence>
<keyword evidence="2" id="KW-1185">Reference proteome</keyword>
<accession>A0ABM1M5L3</accession>
<dbReference type="Pfam" id="PF03372">
    <property type="entry name" value="Exo_endo_phos"/>
    <property type="match status" value="1"/>
</dbReference>
<dbReference type="SUPFAM" id="SSF56219">
    <property type="entry name" value="DNase I-like"/>
    <property type="match status" value="1"/>
</dbReference>
<evidence type="ECO:0000313" key="2">
    <source>
        <dbReference type="Proteomes" id="UP000695000"/>
    </source>
</evidence>
<dbReference type="GeneID" id="108557730"/>
<dbReference type="Gene3D" id="3.60.10.10">
    <property type="entry name" value="Endonuclease/exonuclease/phosphatase"/>
    <property type="match status" value="1"/>
</dbReference>
<protein>
    <submittedName>
        <fullName evidence="3">2',5'-phosphodiesterase 12</fullName>
    </submittedName>
</protein>
<dbReference type="Proteomes" id="UP000695000">
    <property type="component" value="Unplaced"/>
</dbReference>
<sequence>MLMKILRTAVNVPLLRSRHTYNSSKMDKVYLRLIPETEQFDITFQYRNADKRVDRQFNFCRKLSESVGTFLGRVTTNLEKALNKKKSNKKKDDAAVESNIPIVVSLMLNGNEVCQEVECRSVFQEDNRVVFKLFDVNYDVIINSPFVNRLALPQSTLANFIVYPSAFETTYTDKALTSFEWYKSSDKKEWIKVGEGFTYEPTNNEIDHFLKLKCTPRNEKHEGLTVEALMGSTVSASPGTCPFETRHMFTKERTINNEFRVVSYNILADLYCDSDFTRTVLHPYCPAYALTLDYRKQLVMKELIGYNADIICLQEVDTKVCNYDLRPLFGSLGYTVHFTRKGGDVNEGLACIYNERKFRLVKENGVILSKVLKVSAVLSDILACASSKSNLLERLSERQNAFQVTVLESVETGNLLVVGNTHLYFHPDADHIRLLQAGMCIRLLEETMKELSDKYSDKLISTIFCGDFNSVPECGIFKLYTTGSVGSDCVDWRSNENEAISGFSLEQPMKFGSACGTPKYTNYTSGFADCLDYIFYDTDKLDVTQVVPLPSNEELMANTALPSIVFPSDHLAQVADLKWIACN</sequence>
<gene>
    <name evidence="3" type="primary">LOC108557730</name>
</gene>
<dbReference type="InterPro" id="IPR050410">
    <property type="entry name" value="CCR4/nocturin_mRNA_transcr"/>
</dbReference>
<dbReference type="InterPro" id="IPR036691">
    <property type="entry name" value="Endo/exonu/phosph_ase_sf"/>
</dbReference>
<reference evidence="3" key="1">
    <citation type="submission" date="2025-08" db="UniProtKB">
        <authorList>
            <consortium name="RefSeq"/>
        </authorList>
    </citation>
    <scope>IDENTIFICATION</scope>
    <source>
        <tissue evidence="3">Whole Larva</tissue>
    </source>
</reference>
<dbReference type="InterPro" id="IPR005135">
    <property type="entry name" value="Endo/exonuclease/phosphatase"/>
</dbReference>
<feature type="domain" description="Endonuclease/exonuclease/phosphatase" evidence="1">
    <location>
        <begin position="263"/>
        <end position="570"/>
    </location>
</feature>
<organism evidence="2 3">
    <name type="scientific">Nicrophorus vespilloides</name>
    <name type="common">Boreal carrion beetle</name>
    <dbReference type="NCBI Taxonomy" id="110193"/>
    <lineage>
        <taxon>Eukaryota</taxon>
        <taxon>Metazoa</taxon>
        <taxon>Ecdysozoa</taxon>
        <taxon>Arthropoda</taxon>
        <taxon>Hexapoda</taxon>
        <taxon>Insecta</taxon>
        <taxon>Pterygota</taxon>
        <taxon>Neoptera</taxon>
        <taxon>Endopterygota</taxon>
        <taxon>Coleoptera</taxon>
        <taxon>Polyphaga</taxon>
        <taxon>Staphyliniformia</taxon>
        <taxon>Silphidae</taxon>
        <taxon>Nicrophorinae</taxon>
        <taxon>Nicrophorus</taxon>
    </lineage>
</organism>
<proteinExistence type="predicted"/>
<dbReference type="PANTHER" id="PTHR12121">
    <property type="entry name" value="CARBON CATABOLITE REPRESSOR PROTEIN 4"/>
    <property type="match status" value="1"/>
</dbReference>
<name>A0ABM1M5L3_NICVS</name>
<dbReference type="RefSeq" id="XP_017769863.1">
    <property type="nucleotide sequence ID" value="XM_017914374.1"/>
</dbReference>
<evidence type="ECO:0000259" key="1">
    <source>
        <dbReference type="Pfam" id="PF03372"/>
    </source>
</evidence>
<dbReference type="PANTHER" id="PTHR12121:SF37">
    <property type="entry name" value="2',5'-PHOSPHODIESTERASE 12"/>
    <property type="match status" value="1"/>
</dbReference>